<dbReference type="OrthoDB" id="255603at2"/>
<dbReference type="Proteomes" id="UP000317043">
    <property type="component" value="Unassembled WGS sequence"/>
</dbReference>
<protein>
    <submittedName>
        <fullName evidence="2">Antibiotic biosynthesis monooxygenase</fullName>
    </submittedName>
</protein>
<keyword evidence="2" id="KW-0503">Monooxygenase</keyword>
<dbReference type="SUPFAM" id="SSF54909">
    <property type="entry name" value="Dimeric alpha+beta barrel"/>
    <property type="match status" value="1"/>
</dbReference>
<dbReference type="Gene3D" id="3.30.70.100">
    <property type="match status" value="1"/>
</dbReference>
<name>A0A543B0Q7_9ACTN</name>
<dbReference type="Pfam" id="PF03992">
    <property type="entry name" value="ABM"/>
    <property type="match status" value="1"/>
</dbReference>
<comment type="caution">
    <text evidence="2">The sequence shown here is derived from an EMBL/GenBank/DDBJ whole genome shotgun (WGS) entry which is preliminary data.</text>
</comment>
<gene>
    <name evidence="2" type="ORF">FB566_3985</name>
</gene>
<evidence type="ECO:0000313" key="3">
    <source>
        <dbReference type="Proteomes" id="UP000317043"/>
    </source>
</evidence>
<dbReference type="InterPro" id="IPR007138">
    <property type="entry name" value="ABM_dom"/>
</dbReference>
<feature type="domain" description="ABM" evidence="1">
    <location>
        <begin position="4"/>
        <end position="72"/>
    </location>
</feature>
<dbReference type="AlphaFoldDB" id="A0A543B0Q7"/>
<dbReference type="RefSeq" id="WP_142042781.1">
    <property type="nucleotide sequence ID" value="NZ_JBHTGS010000003.1"/>
</dbReference>
<dbReference type="EMBL" id="VFOW01000001">
    <property type="protein sequence ID" value="TQL78399.1"/>
    <property type="molecule type" value="Genomic_DNA"/>
</dbReference>
<organism evidence="2 3">
    <name type="scientific">Stackebrandtia endophytica</name>
    <dbReference type="NCBI Taxonomy" id="1496996"/>
    <lineage>
        <taxon>Bacteria</taxon>
        <taxon>Bacillati</taxon>
        <taxon>Actinomycetota</taxon>
        <taxon>Actinomycetes</taxon>
        <taxon>Glycomycetales</taxon>
        <taxon>Glycomycetaceae</taxon>
        <taxon>Stackebrandtia</taxon>
    </lineage>
</organism>
<proteinExistence type="predicted"/>
<dbReference type="GO" id="GO:0004497">
    <property type="term" value="F:monooxygenase activity"/>
    <property type="evidence" value="ECO:0007669"/>
    <property type="project" value="UniProtKB-KW"/>
</dbReference>
<evidence type="ECO:0000313" key="2">
    <source>
        <dbReference type="EMBL" id="TQL78399.1"/>
    </source>
</evidence>
<reference evidence="2 3" key="1">
    <citation type="submission" date="2019-06" db="EMBL/GenBank/DDBJ databases">
        <title>Sequencing the genomes of 1000 actinobacteria strains.</title>
        <authorList>
            <person name="Klenk H.-P."/>
        </authorList>
    </citation>
    <scope>NUCLEOTIDE SEQUENCE [LARGE SCALE GENOMIC DNA]</scope>
    <source>
        <strain evidence="2 3">DSM 45928</strain>
    </source>
</reference>
<sequence>MTAIELARFTVSPEAEEAMVEGRPSMIRALRARFPGCLAAYLTKEDDGSWLDVVVWRDRTEALEAARTAPSIPECAAWFQHIATSGGLRHVDVVHSWPPATES</sequence>
<accession>A0A543B0Q7</accession>
<evidence type="ECO:0000259" key="1">
    <source>
        <dbReference type="Pfam" id="PF03992"/>
    </source>
</evidence>
<keyword evidence="3" id="KW-1185">Reference proteome</keyword>
<dbReference type="InParanoid" id="A0A543B0Q7"/>
<keyword evidence="2" id="KW-0560">Oxidoreductase</keyword>
<dbReference type="InterPro" id="IPR011008">
    <property type="entry name" value="Dimeric_a/b-barrel"/>
</dbReference>